<comment type="subcellular location">
    <subcellularLocation>
        <location evidence="5">Endomembrane system</location>
        <topology evidence="5">Single-pass type I membrane protein</topology>
    </subcellularLocation>
</comment>
<protein>
    <recommendedName>
        <fullName evidence="9">Peptidase A1 domain-containing protein</fullName>
    </recommendedName>
</protein>
<evidence type="ECO:0000256" key="4">
    <source>
        <dbReference type="ARBA" id="ARBA00022801"/>
    </source>
</evidence>
<dbReference type="GO" id="GO:0012505">
    <property type="term" value="C:endomembrane system"/>
    <property type="evidence" value="ECO:0007669"/>
    <property type="project" value="UniProtKB-SubCell"/>
</dbReference>
<evidence type="ECO:0000256" key="1">
    <source>
        <dbReference type="ARBA" id="ARBA00007447"/>
    </source>
</evidence>
<evidence type="ECO:0000256" key="2">
    <source>
        <dbReference type="ARBA" id="ARBA00022670"/>
    </source>
</evidence>
<comment type="caution">
    <text evidence="10">The sequence shown here is derived from an EMBL/GenBank/DDBJ whole genome shotgun (WGS) entry which is preliminary data.</text>
</comment>
<dbReference type="AlphaFoldDB" id="A0A8J6CHJ1"/>
<evidence type="ECO:0000313" key="11">
    <source>
        <dbReference type="Proteomes" id="UP000751190"/>
    </source>
</evidence>
<organism evidence="10 11">
    <name type="scientific">Diacronema lutheri</name>
    <name type="common">Unicellular marine alga</name>
    <name type="synonym">Monochrysis lutheri</name>
    <dbReference type="NCBI Taxonomy" id="2081491"/>
    <lineage>
        <taxon>Eukaryota</taxon>
        <taxon>Haptista</taxon>
        <taxon>Haptophyta</taxon>
        <taxon>Pavlovophyceae</taxon>
        <taxon>Pavlovales</taxon>
        <taxon>Pavlovaceae</taxon>
        <taxon>Diacronema</taxon>
    </lineage>
</organism>
<dbReference type="InterPro" id="IPR001969">
    <property type="entry name" value="Aspartic_peptidase_AS"/>
</dbReference>
<keyword evidence="7" id="KW-0064">Aspartyl protease</keyword>
<feature type="domain" description="Peptidase A1" evidence="9">
    <location>
        <begin position="80"/>
        <end position="427"/>
    </location>
</feature>
<dbReference type="GO" id="GO:0006508">
    <property type="term" value="P:proteolysis"/>
    <property type="evidence" value="ECO:0007669"/>
    <property type="project" value="UniProtKB-KW"/>
</dbReference>
<dbReference type="PROSITE" id="PS51767">
    <property type="entry name" value="PEPTIDASE_A1"/>
    <property type="match status" value="1"/>
</dbReference>
<evidence type="ECO:0000313" key="10">
    <source>
        <dbReference type="EMBL" id="KAG8470270.1"/>
    </source>
</evidence>
<keyword evidence="11" id="KW-1185">Reference proteome</keyword>
<evidence type="ECO:0000259" key="9">
    <source>
        <dbReference type="PROSITE" id="PS51767"/>
    </source>
</evidence>
<comment type="similarity">
    <text evidence="1 7">Belongs to the peptidase A1 family.</text>
</comment>
<evidence type="ECO:0000256" key="6">
    <source>
        <dbReference type="PIRSR" id="PIRSR601461-1"/>
    </source>
</evidence>
<dbReference type="PANTHER" id="PTHR13683:SF375">
    <property type="entry name" value="PEPTIDASE A1 DOMAIN-CONTAINING PROTEIN"/>
    <property type="match status" value="1"/>
</dbReference>
<sequence>MAAGAATRRNVGRVSPTWWVLLGSLAVQVASKDSDDLVRGPVQPSPIRVPVLRRAYDGAPEHGRRLVGEISGNLETLGYYAANVCIGSPGSMHQLIIDTGSSMTAVPCATCTTCGRHKNPKYNPVRSLTSKRLGCKNPPFHMRCSRCENTQCGYAVSYTEGSQIRGAVFTDHVHFGDGLTAFTERMVVGCQTHETGLFKGQVADGIMGISATRSGGLASPTPIDRLVELRRIQNTFSFCLADHTGQLVLGGTVRPERAAEVQWLPMRDQKFYSLALNDIQLDGQSFRVDRRKYAATIIDTGTTFLYLPPDAYRRLKEYFTTRCPWGACVSRKYRTRYNDEFCYSMRQSEWVQFATLSLHFDGSHQPLHLSPAEYTYEIKAKGALPAAMTVRCLAAFDNKHNGVVLGAAVLRNREVILDRANGRVGFVRTDCARVQPSTSILANNTFLSDRCGQGRGRKLDVSNASALVPGKLVYQLAGGGTGDAVGSAAAALAAHNASRRALRPQPDRARWQ</sequence>
<dbReference type="EMBL" id="JAGTXO010000001">
    <property type="protein sequence ID" value="KAG8470270.1"/>
    <property type="molecule type" value="Genomic_DNA"/>
</dbReference>
<dbReference type="InterPro" id="IPR033121">
    <property type="entry name" value="PEPTIDASE_A1"/>
</dbReference>
<dbReference type="Gene3D" id="2.40.70.10">
    <property type="entry name" value="Acid Proteases"/>
    <property type="match status" value="2"/>
</dbReference>
<evidence type="ECO:0000256" key="8">
    <source>
        <dbReference type="SAM" id="SignalP"/>
    </source>
</evidence>
<dbReference type="InterPro" id="IPR021109">
    <property type="entry name" value="Peptidase_aspartic_dom_sf"/>
</dbReference>
<reference evidence="10" key="1">
    <citation type="submission" date="2021-05" db="EMBL/GenBank/DDBJ databases">
        <title>The genome of the haptophyte Pavlova lutheri (Diacronema luteri, Pavlovales) - a model for lipid biosynthesis in eukaryotic algae.</title>
        <authorList>
            <person name="Hulatt C.J."/>
            <person name="Posewitz M.C."/>
        </authorList>
    </citation>
    <scope>NUCLEOTIDE SEQUENCE</scope>
    <source>
        <strain evidence="10">NIVA-4/92</strain>
    </source>
</reference>
<dbReference type="PRINTS" id="PR00792">
    <property type="entry name" value="PEPSIN"/>
</dbReference>
<keyword evidence="4 7" id="KW-0378">Hydrolase</keyword>
<gene>
    <name evidence="10" type="ORF">KFE25_008691</name>
</gene>
<accession>A0A8J6CHJ1</accession>
<name>A0A8J6CHJ1_DIALT</name>
<dbReference type="InterPro" id="IPR001461">
    <property type="entry name" value="Aspartic_peptidase_A1"/>
</dbReference>
<keyword evidence="2 7" id="KW-0645">Protease</keyword>
<feature type="chain" id="PRO_5035299308" description="Peptidase A1 domain-containing protein" evidence="8">
    <location>
        <begin position="32"/>
        <end position="512"/>
    </location>
</feature>
<proteinExistence type="inferred from homology"/>
<dbReference type="Proteomes" id="UP000751190">
    <property type="component" value="Unassembled WGS sequence"/>
</dbReference>
<dbReference type="SUPFAM" id="SSF50630">
    <property type="entry name" value="Acid proteases"/>
    <property type="match status" value="1"/>
</dbReference>
<evidence type="ECO:0000256" key="7">
    <source>
        <dbReference type="RuleBase" id="RU000454"/>
    </source>
</evidence>
<dbReference type="Pfam" id="PF00026">
    <property type="entry name" value="Asp"/>
    <property type="match status" value="1"/>
</dbReference>
<dbReference type="PROSITE" id="PS00141">
    <property type="entry name" value="ASP_PROTEASE"/>
    <property type="match status" value="1"/>
</dbReference>
<feature type="signal peptide" evidence="8">
    <location>
        <begin position="1"/>
        <end position="31"/>
    </location>
</feature>
<dbReference type="GO" id="GO:0004190">
    <property type="term" value="F:aspartic-type endopeptidase activity"/>
    <property type="evidence" value="ECO:0007669"/>
    <property type="project" value="UniProtKB-KW"/>
</dbReference>
<dbReference type="OrthoDB" id="2747330at2759"/>
<keyword evidence="3 8" id="KW-0732">Signal</keyword>
<feature type="active site" evidence="6">
    <location>
        <position position="98"/>
    </location>
</feature>
<dbReference type="PANTHER" id="PTHR13683">
    <property type="entry name" value="ASPARTYL PROTEASES"/>
    <property type="match status" value="1"/>
</dbReference>
<evidence type="ECO:0000256" key="5">
    <source>
        <dbReference type="ARBA" id="ARBA00046288"/>
    </source>
</evidence>
<evidence type="ECO:0000256" key="3">
    <source>
        <dbReference type="ARBA" id="ARBA00022729"/>
    </source>
</evidence>
<feature type="active site" evidence="6">
    <location>
        <position position="299"/>
    </location>
</feature>
<dbReference type="OMA" id="SRTKPCF"/>